<proteinExistence type="predicted"/>
<keyword evidence="2" id="KW-1133">Transmembrane helix</keyword>
<dbReference type="Pfam" id="PF12730">
    <property type="entry name" value="ABC2_membrane_4"/>
    <property type="match status" value="1"/>
</dbReference>
<dbReference type="AlphaFoldDB" id="A0A7W5UYT2"/>
<dbReference type="PANTHER" id="PTHR37305:SF1">
    <property type="entry name" value="MEMBRANE PROTEIN"/>
    <property type="match status" value="1"/>
</dbReference>
<accession>A0A7W5UYT2</accession>
<organism evidence="3 4">
    <name type="scientific">Nonomuraea dietziae</name>
    <dbReference type="NCBI Taxonomy" id="65515"/>
    <lineage>
        <taxon>Bacteria</taxon>
        <taxon>Bacillati</taxon>
        <taxon>Actinomycetota</taxon>
        <taxon>Actinomycetes</taxon>
        <taxon>Streptosporangiales</taxon>
        <taxon>Streptosporangiaceae</taxon>
        <taxon>Nonomuraea</taxon>
    </lineage>
</organism>
<evidence type="ECO:0000256" key="2">
    <source>
        <dbReference type="SAM" id="Phobius"/>
    </source>
</evidence>
<name>A0A7W5UYT2_9ACTN</name>
<evidence type="ECO:0000313" key="3">
    <source>
        <dbReference type="EMBL" id="MBB3724535.1"/>
    </source>
</evidence>
<feature type="transmembrane region" description="Helical" evidence="2">
    <location>
        <begin position="20"/>
        <end position="39"/>
    </location>
</feature>
<keyword evidence="2" id="KW-0812">Transmembrane</keyword>
<feature type="transmembrane region" description="Helical" evidence="2">
    <location>
        <begin position="67"/>
        <end position="91"/>
    </location>
</feature>
<gene>
    <name evidence="3" type="ORF">FHR33_000395</name>
</gene>
<dbReference type="EMBL" id="JACIBV010000001">
    <property type="protein sequence ID" value="MBB3724535.1"/>
    <property type="molecule type" value="Genomic_DNA"/>
</dbReference>
<dbReference type="RefSeq" id="WP_221240881.1">
    <property type="nucleotide sequence ID" value="NZ_BAAAXX010000005.1"/>
</dbReference>
<keyword evidence="4" id="KW-1185">Reference proteome</keyword>
<keyword evidence="2" id="KW-0472">Membrane</keyword>
<evidence type="ECO:0000313" key="4">
    <source>
        <dbReference type="Proteomes" id="UP000579945"/>
    </source>
</evidence>
<feature type="region of interest" description="Disordered" evidence="1">
    <location>
        <begin position="185"/>
        <end position="229"/>
    </location>
</feature>
<dbReference type="PANTHER" id="PTHR37305">
    <property type="entry name" value="INTEGRAL MEMBRANE PROTEIN-RELATED"/>
    <property type="match status" value="1"/>
</dbReference>
<protein>
    <submittedName>
        <fullName evidence="3">ABC-2 type transport system permease protein</fullName>
    </submittedName>
</protein>
<feature type="compositionally biased region" description="Pro residues" evidence="1">
    <location>
        <begin position="188"/>
        <end position="198"/>
    </location>
</feature>
<evidence type="ECO:0000256" key="1">
    <source>
        <dbReference type="SAM" id="MobiDB-lite"/>
    </source>
</evidence>
<dbReference type="Proteomes" id="UP000579945">
    <property type="component" value="Unassembled WGS sequence"/>
</dbReference>
<comment type="caution">
    <text evidence="3">The sequence shown here is derived from an EMBL/GenBank/DDBJ whole genome shotgun (WGS) entry which is preliminary data.</text>
</comment>
<sequence>MREALWAELLKVRRSRLPWISALAFTVATLVCGLFMFILQDPQRAQALGLLGAKAQLSGATADWTGYLALLAQAVAVGGLLIYGVIAIWLFGREFSDHTAKDLLALPTSRSAIVGAKFIIAGLWSVLLAVQVCGLGLLIGALLGLPGWSGQHVAEGVARVLIAASLTSLLSCPWPPAPAAATWQLWPPSSPRSSPPRSSPHSASAPTFPGRCPACSPVPRALATTHPTS</sequence>
<feature type="transmembrane region" description="Helical" evidence="2">
    <location>
        <begin position="126"/>
        <end position="145"/>
    </location>
</feature>
<reference evidence="3 4" key="1">
    <citation type="submission" date="2020-08" db="EMBL/GenBank/DDBJ databases">
        <title>Sequencing the genomes of 1000 actinobacteria strains.</title>
        <authorList>
            <person name="Klenk H.-P."/>
        </authorList>
    </citation>
    <scope>NUCLEOTIDE SEQUENCE [LARGE SCALE GENOMIC DNA]</scope>
    <source>
        <strain evidence="3 4">DSM 44320</strain>
    </source>
</reference>
<dbReference type="GeneID" id="95387036"/>